<evidence type="ECO:0000313" key="4">
    <source>
        <dbReference type="Proteomes" id="UP000293995"/>
    </source>
</evidence>
<accession>A0A4P6EF13</accession>
<evidence type="ECO:0000256" key="2">
    <source>
        <dbReference type="SAM" id="Phobius"/>
    </source>
</evidence>
<keyword evidence="2" id="KW-0472">Membrane</keyword>
<protein>
    <submittedName>
        <fullName evidence="3">Uncharacterized protein</fullName>
    </submittedName>
</protein>
<evidence type="ECO:0000313" key="3">
    <source>
        <dbReference type="EMBL" id="QAY59983.1"/>
    </source>
</evidence>
<dbReference type="OrthoDB" id="5185854at2"/>
<organism evidence="3 4">
    <name type="scientific">Microbacterium protaetiae</name>
    <dbReference type="NCBI Taxonomy" id="2509458"/>
    <lineage>
        <taxon>Bacteria</taxon>
        <taxon>Bacillati</taxon>
        <taxon>Actinomycetota</taxon>
        <taxon>Actinomycetes</taxon>
        <taxon>Micrococcales</taxon>
        <taxon>Microbacteriaceae</taxon>
        <taxon>Microbacterium</taxon>
    </lineage>
</organism>
<dbReference type="AlphaFoldDB" id="A0A4P6EF13"/>
<sequence>MSMNAQREMGRSALTPAMKIVIGVVAVIVVAGIITVSALLSGGTNPNTAATTTQQQNGSGNNGGNGTAGNGTPGATAGTSTAPGGAKGAASGAPTIGPLPQATPTTGSEVLPPTATPITRLPSITPQPPLVSAPLPKTASKNNGLVSGYPEKVMGPATKSTVLSSSIATEKTTMQVSLVATTTASQASVQKHYEELWGSLGLRRGTAADGTITYVGAHESVALSFGTTGTGNRYTIYGVFRTK</sequence>
<keyword evidence="2" id="KW-0812">Transmembrane</keyword>
<feature type="region of interest" description="Disordered" evidence="1">
    <location>
        <begin position="42"/>
        <end position="137"/>
    </location>
</feature>
<proteinExistence type="predicted"/>
<feature type="compositionally biased region" description="Gly residues" evidence="1">
    <location>
        <begin position="60"/>
        <end position="72"/>
    </location>
</feature>
<dbReference type="RefSeq" id="WP_129388447.1">
    <property type="nucleotide sequence ID" value="NZ_CP035494.1"/>
</dbReference>
<gene>
    <name evidence="3" type="ORF">ET475_08230</name>
</gene>
<name>A0A4P6EF13_9MICO</name>
<keyword evidence="2" id="KW-1133">Transmembrane helix</keyword>
<feature type="transmembrane region" description="Helical" evidence="2">
    <location>
        <begin position="20"/>
        <end position="40"/>
    </location>
</feature>
<reference evidence="3 4" key="1">
    <citation type="submission" date="2019-01" db="EMBL/GenBank/DDBJ databases">
        <title>Genome sequencing of strain DFW100M-13.</title>
        <authorList>
            <person name="Heo J."/>
            <person name="Kim S.-J."/>
            <person name="Kim J.-S."/>
            <person name="Hong S.-B."/>
            <person name="Kwon S.-W."/>
        </authorList>
    </citation>
    <scope>NUCLEOTIDE SEQUENCE [LARGE SCALE GENOMIC DNA]</scope>
    <source>
        <strain evidence="3 4">DFW100M-13</strain>
    </source>
</reference>
<keyword evidence="4" id="KW-1185">Reference proteome</keyword>
<dbReference type="KEGG" id="mprt:ET475_08230"/>
<dbReference type="Proteomes" id="UP000293995">
    <property type="component" value="Chromosome"/>
</dbReference>
<evidence type="ECO:0000256" key="1">
    <source>
        <dbReference type="SAM" id="MobiDB-lite"/>
    </source>
</evidence>
<dbReference type="EMBL" id="CP035494">
    <property type="protein sequence ID" value="QAY59983.1"/>
    <property type="molecule type" value="Genomic_DNA"/>
</dbReference>
<feature type="compositionally biased region" description="Low complexity" evidence="1">
    <location>
        <begin position="73"/>
        <end position="95"/>
    </location>
</feature>
<feature type="compositionally biased region" description="Low complexity" evidence="1">
    <location>
        <begin position="42"/>
        <end position="59"/>
    </location>
</feature>